<feature type="active site" description="Proton donor/acceptor" evidence="4">
    <location>
        <position position="133"/>
    </location>
</feature>
<gene>
    <name evidence="5" type="ORF">HXM94_00915</name>
</gene>
<evidence type="ECO:0000313" key="6">
    <source>
        <dbReference type="Proteomes" id="UP000758611"/>
    </source>
</evidence>
<dbReference type="InterPro" id="IPR005754">
    <property type="entry name" value="Sortase"/>
</dbReference>
<sequence length="250" mass="27852">MKRFLIGSFEQLFLLGIFVGSLFVIFGDRITAAVATESSKTAVVTKVSESERKEESRSANYNWDQVSSANVVDALSAKFSNYQAKPIALVTQPEAKVASTVVAGLDKYQLNLSVGTTNPDQELGKGNYVLVGHHVPKSDWALFSGVYYYGQPGQKVYLTDLNKVYEYTIMDVKLVDETETQILNDDRWKLSENNHTAGTPLLTILSCDITGKKRITEFCDLTKVYDFKKDLLPKEAVDGFEKAGEFSWNS</sequence>
<dbReference type="AlphaFoldDB" id="A0A930H313"/>
<dbReference type="CDD" id="cd06165">
    <property type="entry name" value="Sortase_A"/>
    <property type="match status" value="1"/>
</dbReference>
<dbReference type="Gene3D" id="2.40.260.10">
    <property type="entry name" value="Sortase"/>
    <property type="match status" value="1"/>
</dbReference>
<name>A0A930H313_9FIRM</name>
<evidence type="ECO:0000256" key="4">
    <source>
        <dbReference type="PIRSR" id="PIRSR605754-1"/>
    </source>
</evidence>
<proteinExistence type="predicted"/>
<keyword evidence="1" id="KW-0645">Protease</keyword>
<evidence type="ECO:0000256" key="1">
    <source>
        <dbReference type="ARBA" id="ARBA00022670"/>
    </source>
</evidence>
<organism evidence="5 6">
    <name type="scientific">Parvimonas micra</name>
    <dbReference type="NCBI Taxonomy" id="33033"/>
    <lineage>
        <taxon>Bacteria</taxon>
        <taxon>Bacillati</taxon>
        <taxon>Bacillota</taxon>
        <taxon>Tissierellia</taxon>
        <taxon>Tissierellales</taxon>
        <taxon>Peptoniphilaceae</taxon>
        <taxon>Parvimonas</taxon>
    </lineage>
</organism>
<keyword evidence="3" id="KW-0788">Thiol protease</keyword>
<evidence type="ECO:0000313" key="5">
    <source>
        <dbReference type="EMBL" id="MBF1306336.1"/>
    </source>
</evidence>
<dbReference type="Proteomes" id="UP000758611">
    <property type="component" value="Unassembled WGS sequence"/>
</dbReference>
<evidence type="ECO:0000256" key="2">
    <source>
        <dbReference type="ARBA" id="ARBA00022801"/>
    </source>
</evidence>
<dbReference type="EMBL" id="JABZRE010000002">
    <property type="protein sequence ID" value="MBF1306336.1"/>
    <property type="molecule type" value="Genomic_DNA"/>
</dbReference>
<dbReference type="SUPFAM" id="SSF63817">
    <property type="entry name" value="Sortase"/>
    <property type="match status" value="1"/>
</dbReference>
<evidence type="ECO:0000256" key="3">
    <source>
        <dbReference type="ARBA" id="ARBA00022807"/>
    </source>
</evidence>
<feature type="active site" description="Acyl-thioester intermediate" evidence="4">
    <location>
        <position position="207"/>
    </location>
</feature>
<dbReference type="RefSeq" id="WP_278476845.1">
    <property type="nucleotide sequence ID" value="NZ_JABZRE010000002.1"/>
</dbReference>
<comment type="caution">
    <text evidence="5">The sequence shown here is derived from an EMBL/GenBank/DDBJ whole genome shotgun (WGS) entry which is preliminary data.</text>
</comment>
<dbReference type="Pfam" id="PF04203">
    <property type="entry name" value="Sortase"/>
    <property type="match status" value="1"/>
</dbReference>
<reference evidence="5" key="1">
    <citation type="submission" date="2020-04" db="EMBL/GenBank/DDBJ databases">
        <title>Deep metagenomics examines the oral microbiome during advanced dental caries in children, revealing novel taxa and co-occurrences with host molecules.</title>
        <authorList>
            <person name="Baker J.L."/>
            <person name="Morton J.T."/>
            <person name="Dinis M."/>
            <person name="Alvarez R."/>
            <person name="Tran N.C."/>
            <person name="Knight R."/>
            <person name="Edlund A."/>
        </authorList>
    </citation>
    <scope>NUCLEOTIDE SEQUENCE</scope>
    <source>
        <strain evidence="5">JCVI_23_bin.11</strain>
    </source>
</reference>
<accession>A0A930H313</accession>
<dbReference type="InterPro" id="IPR042007">
    <property type="entry name" value="Sortase_A"/>
</dbReference>
<dbReference type="GO" id="GO:0008234">
    <property type="term" value="F:cysteine-type peptidase activity"/>
    <property type="evidence" value="ECO:0007669"/>
    <property type="project" value="UniProtKB-KW"/>
</dbReference>
<dbReference type="InterPro" id="IPR023365">
    <property type="entry name" value="Sortase_dom-sf"/>
</dbReference>
<dbReference type="GO" id="GO:0006508">
    <property type="term" value="P:proteolysis"/>
    <property type="evidence" value="ECO:0007669"/>
    <property type="project" value="UniProtKB-KW"/>
</dbReference>
<protein>
    <submittedName>
        <fullName evidence="5">Class A sortase</fullName>
    </submittedName>
</protein>
<keyword evidence="2" id="KW-0378">Hydrolase</keyword>